<dbReference type="CDD" id="cd00132">
    <property type="entry name" value="CRIB"/>
    <property type="match status" value="1"/>
</dbReference>
<feature type="region of interest" description="Disordered" evidence="1">
    <location>
        <begin position="16"/>
        <end position="39"/>
    </location>
</feature>
<dbReference type="PANTHER" id="PTHR46325">
    <property type="entry name" value="CRIB DOMAIN-CONTAINING PROTEIN RIC8"/>
    <property type="match status" value="1"/>
</dbReference>
<feature type="compositionally biased region" description="Basic and acidic residues" evidence="1">
    <location>
        <begin position="187"/>
        <end position="197"/>
    </location>
</feature>
<dbReference type="PANTHER" id="PTHR46325:SF39">
    <property type="entry name" value="CRIB DOMAIN-CONTAINING PROTEIN RIC8"/>
    <property type="match status" value="1"/>
</dbReference>
<evidence type="ECO:0000259" key="2">
    <source>
        <dbReference type="PROSITE" id="PS50108"/>
    </source>
</evidence>
<dbReference type="Pfam" id="PF00786">
    <property type="entry name" value="PBD"/>
    <property type="match status" value="1"/>
</dbReference>
<dbReference type="SMART" id="SM00285">
    <property type="entry name" value="PBD"/>
    <property type="match status" value="1"/>
</dbReference>
<dbReference type="EMBL" id="JAWXYG010000005">
    <property type="protein sequence ID" value="KAK4273026.1"/>
    <property type="molecule type" value="Genomic_DNA"/>
</dbReference>
<dbReference type="Proteomes" id="UP001293593">
    <property type="component" value="Unassembled WGS sequence"/>
</dbReference>
<feature type="region of interest" description="Disordered" evidence="1">
    <location>
        <begin position="59"/>
        <end position="214"/>
    </location>
</feature>
<feature type="domain" description="CRIB" evidence="2">
    <location>
        <begin position="3"/>
        <end position="16"/>
    </location>
</feature>
<dbReference type="AlphaFoldDB" id="A0AAE1MTH8"/>
<feature type="compositionally biased region" description="Polar residues" evidence="1">
    <location>
        <begin position="125"/>
        <end position="138"/>
    </location>
</feature>
<feature type="compositionally biased region" description="Basic and acidic residues" evidence="1">
    <location>
        <begin position="59"/>
        <end position="75"/>
    </location>
</feature>
<accession>A0AAE1MTH8</accession>
<name>A0AAE1MTH8_9FABA</name>
<evidence type="ECO:0000256" key="1">
    <source>
        <dbReference type="SAM" id="MobiDB-lite"/>
    </source>
</evidence>
<comment type="caution">
    <text evidence="3">The sequence shown here is derived from an EMBL/GenBank/DDBJ whole genome shotgun (WGS) entry which is preliminary data.</text>
</comment>
<organism evidence="3 4">
    <name type="scientific">Acacia crassicarpa</name>
    <name type="common">northern wattle</name>
    <dbReference type="NCBI Taxonomy" id="499986"/>
    <lineage>
        <taxon>Eukaryota</taxon>
        <taxon>Viridiplantae</taxon>
        <taxon>Streptophyta</taxon>
        <taxon>Embryophyta</taxon>
        <taxon>Tracheophyta</taxon>
        <taxon>Spermatophyta</taxon>
        <taxon>Magnoliopsida</taxon>
        <taxon>eudicotyledons</taxon>
        <taxon>Gunneridae</taxon>
        <taxon>Pentapetalae</taxon>
        <taxon>rosids</taxon>
        <taxon>fabids</taxon>
        <taxon>Fabales</taxon>
        <taxon>Fabaceae</taxon>
        <taxon>Caesalpinioideae</taxon>
        <taxon>mimosoid clade</taxon>
        <taxon>Acacieae</taxon>
        <taxon>Acacia</taxon>
    </lineage>
</organism>
<evidence type="ECO:0000313" key="3">
    <source>
        <dbReference type="EMBL" id="KAK4273026.1"/>
    </source>
</evidence>
<dbReference type="PROSITE" id="PS50108">
    <property type="entry name" value="CRIB"/>
    <property type="match status" value="1"/>
</dbReference>
<evidence type="ECO:0000313" key="4">
    <source>
        <dbReference type="Proteomes" id="UP001293593"/>
    </source>
</evidence>
<dbReference type="InterPro" id="IPR000095">
    <property type="entry name" value="CRIB_dom"/>
</dbReference>
<keyword evidence="4" id="KW-1185">Reference proteome</keyword>
<reference evidence="3" key="1">
    <citation type="submission" date="2023-10" db="EMBL/GenBank/DDBJ databases">
        <title>Chromosome-level genome of the transformable northern wattle, Acacia crassicarpa.</title>
        <authorList>
            <person name="Massaro I."/>
            <person name="Sinha N.R."/>
            <person name="Poethig S."/>
            <person name="Leichty A.R."/>
        </authorList>
    </citation>
    <scope>NUCLEOTIDE SEQUENCE</scope>
    <source>
        <strain evidence="3">Acra3RX</strain>
        <tissue evidence="3">Leaf</tissue>
    </source>
</reference>
<protein>
    <recommendedName>
        <fullName evidence="2">CRIB domain-containing protein</fullName>
    </recommendedName>
</protein>
<sequence>MQIGFPTDVKHVAHIGWDGPSVNTPSWMNEFRSPSSYSAPLALSGSLEITESDNAVKWISEDSKSSNSRRGDLPELPKSSRRQLTDSVADSPTREKSNKQRQSRKSSKPKDPSVSSRPARVIAPSDQNRGSESPGSDQSDIRKKVRRKKSKENSGGGTSKSRLRASHSDPNSGSGSPVGPVRRSRKEQRPVEVDGRNENGSSEEFIDKFGVTSY</sequence>
<proteinExistence type="predicted"/>
<gene>
    <name evidence="3" type="ORF">QN277_021500</name>
</gene>